<dbReference type="CDD" id="cd07976">
    <property type="entry name" value="TFIIA_alpha_beta_like"/>
    <property type="match status" value="1"/>
</dbReference>
<dbReference type="GeneID" id="101640135"/>
<evidence type="ECO:0000313" key="3">
    <source>
        <dbReference type="RefSeq" id="XP_012859368.2"/>
    </source>
</evidence>
<dbReference type="Gene3D" id="1.10.287.100">
    <property type="match status" value="1"/>
</dbReference>
<protein>
    <submittedName>
        <fullName evidence="3">TFIIA-alpha and beta-like factor</fullName>
    </submittedName>
</protein>
<evidence type="ECO:0000313" key="2">
    <source>
        <dbReference type="Proteomes" id="UP000694863"/>
    </source>
</evidence>
<organism evidence="2 3">
    <name type="scientific">Echinops telfairi</name>
    <name type="common">Lesser hedgehog tenrec</name>
    <dbReference type="NCBI Taxonomy" id="9371"/>
    <lineage>
        <taxon>Eukaryota</taxon>
        <taxon>Metazoa</taxon>
        <taxon>Chordata</taxon>
        <taxon>Craniata</taxon>
        <taxon>Vertebrata</taxon>
        <taxon>Euteleostomi</taxon>
        <taxon>Mammalia</taxon>
        <taxon>Eutheria</taxon>
        <taxon>Afrotheria</taxon>
        <taxon>Tenrecidae</taxon>
        <taxon>Tenrecinae</taxon>
        <taxon>Echinops</taxon>
    </lineage>
</organism>
<proteinExistence type="predicted"/>
<name>A0ABM0ZPQ9_ECHTE</name>
<feature type="region of interest" description="Disordered" evidence="1">
    <location>
        <begin position="312"/>
        <end position="332"/>
    </location>
</feature>
<dbReference type="PANTHER" id="PTHR12694">
    <property type="entry name" value="TRANSCRIPTION INITIATION FACTOR IIA SUBUNIT 1"/>
    <property type="match status" value="1"/>
</dbReference>
<dbReference type="SMART" id="SM01371">
    <property type="entry name" value="TFIIA"/>
    <property type="match status" value="1"/>
</dbReference>
<sequence>MAVVNPVPKLYRSVIEDVIERVRNLFAEEGIEEQVLKDLKQLWETKVLQSKATEDFFRSNVQSSLFTLQLPHGLHQTLQTSTASLVVPAGRTIPNFTTAELGTSNSSANLTFPSSIGYPIHVPAGVTLQTASGHLYKVNVPVIVTQTPGLASAPQHPLHQLFQPFGPPSVIQTGIPQLSPSALQVTTEKSQRLDTVFPQPTLLQSGIADRKHLGNVTTDIFVPPGNEHRIMSEALLSQQESPQYISLPGVVFAPQIPPIDANVEPALGVSTSTTPTLHGGPFATGPQGAVHQHTPNAQCCVLKNRMDGCDSVQEPRHTEEPVSLPISKKQSNSQMDLHIPAIDDDINEIIQIDGTGDTSSSEEVGSTRDVDEADFPGTADGED</sequence>
<dbReference type="Pfam" id="PF03153">
    <property type="entry name" value="TFIIA"/>
    <property type="match status" value="1"/>
</dbReference>
<reference evidence="3" key="1">
    <citation type="submission" date="2025-08" db="UniProtKB">
        <authorList>
            <consortium name="RefSeq"/>
        </authorList>
    </citation>
    <scope>IDENTIFICATION</scope>
</reference>
<dbReference type="SUPFAM" id="SSF47396">
    <property type="entry name" value="Transcription factor IIA (TFIIA), alpha-helical domain"/>
    <property type="match status" value="1"/>
</dbReference>
<dbReference type="PANTHER" id="PTHR12694:SF9">
    <property type="entry name" value="TFIIA-ALPHA AND BETA-LIKE FACTOR"/>
    <property type="match status" value="1"/>
</dbReference>
<dbReference type="Proteomes" id="UP000694863">
    <property type="component" value="Unplaced"/>
</dbReference>
<dbReference type="InterPro" id="IPR004855">
    <property type="entry name" value="TFIIA_asu/bsu"/>
</dbReference>
<keyword evidence="2" id="KW-1185">Reference proteome</keyword>
<evidence type="ECO:0000256" key="1">
    <source>
        <dbReference type="SAM" id="MobiDB-lite"/>
    </source>
</evidence>
<dbReference type="RefSeq" id="XP_012859368.2">
    <property type="nucleotide sequence ID" value="XM_013003914.2"/>
</dbReference>
<accession>A0ABM0ZPQ9</accession>
<feature type="region of interest" description="Disordered" evidence="1">
    <location>
        <begin position="352"/>
        <end position="383"/>
    </location>
</feature>
<gene>
    <name evidence="3" type="primary">GTF2A1L</name>
</gene>
<feature type="non-terminal residue" evidence="3">
    <location>
        <position position="383"/>
    </location>
</feature>